<dbReference type="EMBL" id="BMVF01000004">
    <property type="protein sequence ID" value="GHD87051.1"/>
    <property type="molecule type" value="Genomic_DNA"/>
</dbReference>
<dbReference type="AlphaFoldDB" id="A0A918Y0N2"/>
<evidence type="ECO:0000313" key="1">
    <source>
        <dbReference type="EMBL" id="GHD87051.1"/>
    </source>
</evidence>
<protein>
    <submittedName>
        <fullName evidence="1">Uncharacterized protein</fullName>
    </submittedName>
</protein>
<evidence type="ECO:0000313" key="2">
    <source>
        <dbReference type="Proteomes" id="UP000608955"/>
    </source>
</evidence>
<accession>A0A918Y0N2</accession>
<organism evidence="1 2">
    <name type="scientific">Streptomyces naganishii JCM 4654</name>
    <dbReference type="NCBI Taxonomy" id="1306179"/>
    <lineage>
        <taxon>Bacteria</taxon>
        <taxon>Bacillati</taxon>
        <taxon>Actinomycetota</taxon>
        <taxon>Actinomycetes</taxon>
        <taxon>Kitasatosporales</taxon>
        <taxon>Streptomycetaceae</taxon>
        <taxon>Streptomyces</taxon>
    </lineage>
</organism>
<dbReference type="Proteomes" id="UP000608955">
    <property type="component" value="Unassembled WGS sequence"/>
</dbReference>
<keyword evidence="2" id="KW-1185">Reference proteome</keyword>
<dbReference type="RefSeq" id="WP_190177139.1">
    <property type="nucleotide sequence ID" value="NZ_BMVF01000004.1"/>
</dbReference>
<name>A0A918Y0N2_9ACTN</name>
<comment type="caution">
    <text evidence="1">The sequence shown here is derived from an EMBL/GenBank/DDBJ whole genome shotgun (WGS) entry which is preliminary data.</text>
</comment>
<reference evidence="1" key="1">
    <citation type="journal article" date="2014" name="Int. J. Syst. Evol. Microbiol.">
        <title>Complete genome sequence of Corynebacterium casei LMG S-19264T (=DSM 44701T), isolated from a smear-ripened cheese.</title>
        <authorList>
            <consortium name="US DOE Joint Genome Institute (JGI-PGF)"/>
            <person name="Walter F."/>
            <person name="Albersmeier A."/>
            <person name="Kalinowski J."/>
            <person name="Ruckert C."/>
        </authorList>
    </citation>
    <scope>NUCLEOTIDE SEQUENCE</scope>
    <source>
        <strain evidence="1">JCM 4654</strain>
    </source>
</reference>
<reference evidence="1" key="2">
    <citation type="submission" date="2020-09" db="EMBL/GenBank/DDBJ databases">
        <authorList>
            <person name="Sun Q."/>
            <person name="Ohkuma M."/>
        </authorList>
    </citation>
    <scope>NUCLEOTIDE SEQUENCE</scope>
    <source>
        <strain evidence="1">JCM 4654</strain>
    </source>
</reference>
<gene>
    <name evidence="1" type="ORF">GCM10010508_17320</name>
</gene>
<sequence length="82" mass="8901">MGVTLRWVPDEAAAAALTCAVHGVLPVYPYPAPAAGVVYTPLSDAATRYWLLLVWQPHSRAAAWAPRLAETVHATYQGTWMP</sequence>
<proteinExistence type="predicted"/>